<feature type="domain" description="EF-hand" evidence="2">
    <location>
        <begin position="70"/>
        <end position="83"/>
    </location>
</feature>
<dbReference type="PROSITE" id="PS51257">
    <property type="entry name" value="PROKAR_LIPOPROTEIN"/>
    <property type="match status" value="1"/>
</dbReference>
<feature type="domain" description="EF-hand" evidence="2">
    <location>
        <begin position="41"/>
        <end position="57"/>
    </location>
</feature>
<keyword evidence="1" id="KW-0732">Signal</keyword>
<dbReference type="PROSITE" id="PS00018">
    <property type="entry name" value="EF_HAND_1"/>
    <property type="match status" value="2"/>
</dbReference>
<gene>
    <name evidence="3" type="ORF">FHW12_003034</name>
</gene>
<dbReference type="InterPro" id="IPR018247">
    <property type="entry name" value="EF_Hand_1_Ca_BS"/>
</dbReference>
<evidence type="ECO:0000259" key="2">
    <source>
        <dbReference type="Pfam" id="PF13202"/>
    </source>
</evidence>
<dbReference type="GO" id="GO:0005509">
    <property type="term" value="F:calcium ion binding"/>
    <property type="evidence" value="ECO:0007669"/>
    <property type="project" value="InterPro"/>
</dbReference>
<accession>A0A839F5I0</accession>
<evidence type="ECO:0000313" key="3">
    <source>
        <dbReference type="EMBL" id="MBA8888798.1"/>
    </source>
</evidence>
<dbReference type="Proteomes" id="UP000550401">
    <property type="component" value="Unassembled WGS sequence"/>
</dbReference>
<comment type="caution">
    <text evidence="3">The sequence shown here is derived from an EMBL/GenBank/DDBJ whole genome shotgun (WGS) entry which is preliminary data.</text>
</comment>
<keyword evidence="4" id="KW-1185">Reference proteome</keyword>
<organism evidence="3 4">
    <name type="scientific">Dokdonella fugitiva</name>
    <dbReference type="NCBI Taxonomy" id="328517"/>
    <lineage>
        <taxon>Bacteria</taxon>
        <taxon>Pseudomonadati</taxon>
        <taxon>Pseudomonadota</taxon>
        <taxon>Gammaproteobacteria</taxon>
        <taxon>Lysobacterales</taxon>
        <taxon>Rhodanobacteraceae</taxon>
        <taxon>Dokdonella</taxon>
    </lineage>
</organism>
<dbReference type="AlphaFoldDB" id="A0A839F5I0"/>
<dbReference type="Pfam" id="PF13202">
    <property type="entry name" value="EF-hand_5"/>
    <property type="match status" value="2"/>
</dbReference>
<evidence type="ECO:0000313" key="4">
    <source>
        <dbReference type="Proteomes" id="UP000550401"/>
    </source>
</evidence>
<name>A0A839F5I0_9GAMM</name>
<sequence length="108" mass="11376">MRLLAHVATMMAAVALGACATPGMHVGDGGSHASSDAAWAALDSNADGALSLDELERQHAVALQEDLPNADADHDGRVSHAEFDAWWPWMTRVPEPASMARLNASSSR</sequence>
<feature type="signal peptide" evidence="1">
    <location>
        <begin position="1"/>
        <end position="20"/>
    </location>
</feature>
<proteinExistence type="predicted"/>
<evidence type="ECO:0000256" key="1">
    <source>
        <dbReference type="SAM" id="SignalP"/>
    </source>
</evidence>
<dbReference type="InterPro" id="IPR011992">
    <property type="entry name" value="EF-hand-dom_pair"/>
</dbReference>
<dbReference type="Gene3D" id="1.10.238.10">
    <property type="entry name" value="EF-hand"/>
    <property type="match status" value="1"/>
</dbReference>
<dbReference type="InterPro" id="IPR002048">
    <property type="entry name" value="EF_hand_dom"/>
</dbReference>
<dbReference type="EMBL" id="JACGXL010000005">
    <property type="protein sequence ID" value="MBA8888798.1"/>
    <property type="molecule type" value="Genomic_DNA"/>
</dbReference>
<dbReference type="RefSeq" id="WP_182531847.1">
    <property type="nucleotide sequence ID" value="NZ_JACGXL010000005.1"/>
</dbReference>
<protein>
    <recommendedName>
        <fullName evidence="2">EF-hand domain-containing protein</fullName>
    </recommendedName>
</protein>
<feature type="chain" id="PRO_5032960859" description="EF-hand domain-containing protein" evidence="1">
    <location>
        <begin position="21"/>
        <end position="108"/>
    </location>
</feature>
<reference evidence="3 4" key="1">
    <citation type="submission" date="2020-07" db="EMBL/GenBank/DDBJ databases">
        <title>Genomic Encyclopedia of Type Strains, Phase IV (KMG-V): Genome sequencing to study the core and pangenomes of soil and plant-associated prokaryotes.</title>
        <authorList>
            <person name="Whitman W."/>
        </authorList>
    </citation>
    <scope>NUCLEOTIDE SEQUENCE [LARGE SCALE GENOMIC DNA]</scope>
    <source>
        <strain evidence="3 4">RH2WT43</strain>
    </source>
</reference>
<dbReference type="SUPFAM" id="SSF47473">
    <property type="entry name" value="EF-hand"/>
    <property type="match status" value="1"/>
</dbReference>